<accession>A0ABS6UID8</accession>
<name>A0ABS6UID8_9PSEU</name>
<dbReference type="RefSeq" id="WP_218592543.1">
    <property type="nucleotide sequence ID" value="NZ_JADQDE010000466.1"/>
</dbReference>
<dbReference type="EMBL" id="JADQDF010000001">
    <property type="protein sequence ID" value="MBW0131994.1"/>
    <property type="molecule type" value="Genomic_DNA"/>
</dbReference>
<evidence type="ECO:0000313" key="2">
    <source>
        <dbReference type="Proteomes" id="UP000694300"/>
    </source>
</evidence>
<gene>
    <name evidence="1" type="ORF">I4I82_30585</name>
</gene>
<keyword evidence="2" id="KW-1185">Reference proteome</keyword>
<organism evidence="1 2">
    <name type="scientific">Pseudonocardia oceani</name>
    <dbReference type="NCBI Taxonomy" id="2792013"/>
    <lineage>
        <taxon>Bacteria</taxon>
        <taxon>Bacillati</taxon>
        <taxon>Actinomycetota</taxon>
        <taxon>Actinomycetes</taxon>
        <taxon>Pseudonocardiales</taxon>
        <taxon>Pseudonocardiaceae</taxon>
        <taxon>Pseudonocardia</taxon>
    </lineage>
</organism>
<protein>
    <recommendedName>
        <fullName evidence="3">VOC family protein</fullName>
    </recommendedName>
</protein>
<evidence type="ECO:0008006" key="3">
    <source>
        <dbReference type="Google" id="ProtNLM"/>
    </source>
</evidence>
<dbReference type="Proteomes" id="UP000694300">
    <property type="component" value="Unassembled WGS sequence"/>
</dbReference>
<proteinExistence type="predicted"/>
<comment type="caution">
    <text evidence="1">The sequence shown here is derived from an EMBL/GenBank/DDBJ whole genome shotgun (WGS) entry which is preliminary data.</text>
</comment>
<reference evidence="1 2" key="1">
    <citation type="submission" date="2020-11" db="EMBL/GenBank/DDBJ databases">
        <title>Pseudonocardia abyssalis sp. nov. and Pseudonocardia oceani sp. nov., description and phylogenomic analysis of two novel actinomycetes isolated from the deep Southern Ocean.</title>
        <authorList>
            <person name="Parra J."/>
        </authorList>
    </citation>
    <scope>NUCLEOTIDE SEQUENCE [LARGE SCALE GENOMIC DNA]</scope>
    <source>
        <strain evidence="2">KRD185</strain>
    </source>
</reference>
<sequence length="237" mass="25196">MTERTVPLLPCRDIDDVAPFYAALGFTQTYRQSRPNPYLCVVRGGIDLHFFAVDGFDPAGSMGSALLLVDDTGALFEAFADGLRTAFGRLPVAGIPRITRPRRRQGTAAGFTVVDPGGNWLRVSRAGDAEPEADTEPEPGGRLERVLQNAARQGDARGEDAAALAVLDAGLARHPGASDAERLPLLAYRAELLVRTGDGAGAAAALAEMAALDVDAATRARYADELAELGRMTEEYR</sequence>
<evidence type="ECO:0000313" key="1">
    <source>
        <dbReference type="EMBL" id="MBW0131994.1"/>
    </source>
</evidence>